<keyword evidence="4 6" id="KW-1005">Bacterial flagellum biogenesis</keyword>
<proteinExistence type="inferred from homology"/>
<dbReference type="OrthoDB" id="1524959at2"/>
<evidence type="ECO:0000256" key="2">
    <source>
        <dbReference type="ARBA" id="ARBA00008787"/>
    </source>
</evidence>
<keyword evidence="7" id="KW-0969">Cilium</keyword>
<keyword evidence="7" id="KW-0282">Flagellum</keyword>
<dbReference type="GO" id="GO:0044780">
    <property type="term" value="P:bacterial-type flagellum assembly"/>
    <property type="evidence" value="ECO:0007669"/>
    <property type="project" value="InterPro"/>
</dbReference>
<comment type="subcellular location">
    <subcellularLocation>
        <location evidence="1 6">Cytoplasm</location>
        <location evidence="1 6">Cytosol</location>
    </subcellularLocation>
</comment>
<evidence type="ECO:0000313" key="7">
    <source>
        <dbReference type="EMBL" id="CUP06242.1"/>
    </source>
</evidence>
<gene>
    <name evidence="7" type="primary">fliS</name>
    <name evidence="8" type="ORF">DWX31_28580</name>
    <name evidence="9" type="ORF">DXD79_25420</name>
    <name evidence="7" type="ORF">ERS852407_04845</name>
</gene>
<evidence type="ECO:0000256" key="4">
    <source>
        <dbReference type="ARBA" id="ARBA00022795"/>
    </source>
</evidence>
<keyword evidence="3 6" id="KW-0963">Cytoplasm</keyword>
<evidence type="ECO:0000256" key="1">
    <source>
        <dbReference type="ARBA" id="ARBA00004514"/>
    </source>
</evidence>
<evidence type="ECO:0000313" key="8">
    <source>
        <dbReference type="EMBL" id="RGD67144.1"/>
    </source>
</evidence>
<comment type="similarity">
    <text evidence="2 6">Belongs to the FliS family.</text>
</comment>
<evidence type="ECO:0000313" key="10">
    <source>
        <dbReference type="Proteomes" id="UP000095651"/>
    </source>
</evidence>
<dbReference type="EMBL" id="CYZE01000017">
    <property type="protein sequence ID" value="CUP06242.1"/>
    <property type="molecule type" value="Genomic_DNA"/>
</dbReference>
<dbReference type="Proteomes" id="UP000263014">
    <property type="component" value="Unassembled WGS sequence"/>
</dbReference>
<reference evidence="7 10" key="1">
    <citation type="submission" date="2015-09" db="EMBL/GenBank/DDBJ databases">
        <authorList>
            <consortium name="Pathogen Informatics"/>
        </authorList>
    </citation>
    <scope>NUCLEOTIDE SEQUENCE [LARGE SCALE GENOMIC DNA]</scope>
    <source>
        <strain evidence="7 10">2789STDY5608850</strain>
    </source>
</reference>
<dbReference type="Proteomes" id="UP000095651">
    <property type="component" value="Unassembled WGS sequence"/>
</dbReference>
<dbReference type="Gene3D" id="1.20.120.340">
    <property type="entry name" value="Flagellar protein FliS"/>
    <property type="match status" value="1"/>
</dbReference>
<evidence type="ECO:0000256" key="5">
    <source>
        <dbReference type="ARBA" id="ARBA00023186"/>
    </source>
</evidence>
<evidence type="ECO:0000313" key="12">
    <source>
        <dbReference type="Proteomes" id="UP000263014"/>
    </source>
</evidence>
<keyword evidence="5" id="KW-0143">Chaperone</keyword>
<dbReference type="GO" id="GO:0005829">
    <property type="term" value="C:cytosol"/>
    <property type="evidence" value="ECO:0007669"/>
    <property type="project" value="UniProtKB-SubCell"/>
</dbReference>
<dbReference type="GeneID" id="86064532"/>
<dbReference type="PIRSF" id="PIRSF039090">
    <property type="entry name" value="Flis"/>
    <property type="match status" value="1"/>
</dbReference>
<evidence type="ECO:0000313" key="9">
    <source>
        <dbReference type="EMBL" id="RGI98391.1"/>
    </source>
</evidence>
<keyword evidence="7" id="KW-0966">Cell projection</keyword>
<organism evidence="7 10">
    <name type="scientific">Hungatella hathewayi</name>
    <dbReference type="NCBI Taxonomy" id="154046"/>
    <lineage>
        <taxon>Bacteria</taxon>
        <taxon>Bacillati</taxon>
        <taxon>Bacillota</taxon>
        <taxon>Clostridia</taxon>
        <taxon>Lachnospirales</taxon>
        <taxon>Lachnospiraceae</taxon>
        <taxon>Hungatella</taxon>
    </lineage>
</organism>
<dbReference type="Proteomes" id="UP000261023">
    <property type="component" value="Unassembled WGS sequence"/>
</dbReference>
<evidence type="ECO:0000256" key="6">
    <source>
        <dbReference type="PIRNR" id="PIRNR039090"/>
    </source>
</evidence>
<dbReference type="EMBL" id="QSON01000016">
    <property type="protein sequence ID" value="RGI98391.1"/>
    <property type="molecule type" value="Genomic_DNA"/>
</dbReference>
<reference evidence="11 12" key="2">
    <citation type="submission" date="2018-08" db="EMBL/GenBank/DDBJ databases">
        <title>A genome reference for cultivated species of the human gut microbiota.</title>
        <authorList>
            <person name="Zou Y."/>
            <person name="Xue W."/>
            <person name="Luo G."/>
        </authorList>
    </citation>
    <scope>NUCLEOTIDE SEQUENCE [LARGE SCALE GENOMIC DNA]</scope>
    <source>
        <strain evidence="8 11">AF19-13AC</strain>
        <strain evidence="9 12">TM09-12</strain>
    </source>
</reference>
<dbReference type="RefSeq" id="WP_002605082.1">
    <property type="nucleotide sequence ID" value="NZ_CABIXC010000017.1"/>
</dbReference>
<dbReference type="NCBIfam" id="TIGR00208">
    <property type="entry name" value="fliS"/>
    <property type="match status" value="1"/>
</dbReference>
<name>A0A174K2J5_9FIRM</name>
<dbReference type="SUPFAM" id="SSF101116">
    <property type="entry name" value="Flagellar export chaperone FliS"/>
    <property type="match status" value="1"/>
</dbReference>
<protein>
    <recommendedName>
        <fullName evidence="6">Flagellar secretion chaperone FliS</fullName>
    </recommendedName>
</protein>
<dbReference type="GO" id="GO:0071973">
    <property type="term" value="P:bacterial-type flagellum-dependent cell motility"/>
    <property type="evidence" value="ECO:0007669"/>
    <property type="project" value="TreeGrafter"/>
</dbReference>
<evidence type="ECO:0000256" key="3">
    <source>
        <dbReference type="ARBA" id="ARBA00022490"/>
    </source>
</evidence>
<dbReference type="EMBL" id="QTJW01000028">
    <property type="protein sequence ID" value="RGD67144.1"/>
    <property type="molecule type" value="Genomic_DNA"/>
</dbReference>
<dbReference type="Pfam" id="PF02561">
    <property type="entry name" value="FliS"/>
    <property type="match status" value="1"/>
</dbReference>
<dbReference type="PANTHER" id="PTHR34773">
    <property type="entry name" value="FLAGELLAR SECRETION CHAPERONE FLIS"/>
    <property type="match status" value="1"/>
</dbReference>
<dbReference type="InterPro" id="IPR036584">
    <property type="entry name" value="FliS_sf"/>
</dbReference>
<dbReference type="InterPro" id="IPR003713">
    <property type="entry name" value="FliS"/>
</dbReference>
<dbReference type="CDD" id="cd16098">
    <property type="entry name" value="FliS"/>
    <property type="match status" value="1"/>
</dbReference>
<sequence length="126" mass="14359">MQNPYARYKEQSVMTMTQGDMINLLFDEVINRLNKGLVSLEQNDYEGSNAHFKKAQAIVTHLSTTLDHQYEVSGGLASLYEYFNYQILQANIKKSPEPVEEVLPMITELKEAFSQADKQVRMGHTG</sequence>
<accession>A0A174K2J5</accession>
<dbReference type="PANTHER" id="PTHR34773:SF1">
    <property type="entry name" value="FLAGELLAR SECRETION CHAPERONE FLIS"/>
    <property type="match status" value="1"/>
</dbReference>
<dbReference type="AlphaFoldDB" id="A0A174K2J5"/>
<evidence type="ECO:0000313" key="11">
    <source>
        <dbReference type="Proteomes" id="UP000261023"/>
    </source>
</evidence>